<dbReference type="AlphaFoldDB" id="A0A0L0H5X9"/>
<dbReference type="EMBL" id="KQ257469">
    <property type="protein sequence ID" value="KNC96327.1"/>
    <property type="molecule type" value="Genomic_DNA"/>
</dbReference>
<evidence type="ECO:0000256" key="1">
    <source>
        <dbReference type="SAM" id="Phobius"/>
    </source>
</evidence>
<keyword evidence="1" id="KW-1133">Transmembrane helix</keyword>
<dbReference type="RefSeq" id="XP_016604366.1">
    <property type="nucleotide sequence ID" value="XM_016757698.1"/>
</dbReference>
<evidence type="ECO:0000313" key="2">
    <source>
        <dbReference type="EMBL" id="KNC96326.1"/>
    </source>
</evidence>
<feature type="transmembrane region" description="Helical" evidence="1">
    <location>
        <begin position="130"/>
        <end position="147"/>
    </location>
</feature>
<accession>A0A0L0H5X9</accession>
<dbReference type="EMBL" id="KQ257469">
    <property type="protein sequence ID" value="KNC96326.1"/>
    <property type="molecule type" value="Genomic_DNA"/>
</dbReference>
<keyword evidence="3" id="KW-1185">Reference proteome</keyword>
<organism evidence="2 3">
    <name type="scientific">Spizellomyces punctatus (strain DAOM BR117)</name>
    <dbReference type="NCBI Taxonomy" id="645134"/>
    <lineage>
        <taxon>Eukaryota</taxon>
        <taxon>Fungi</taxon>
        <taxon>Fungi incertae sedis</taxon>
        <taxon>Chytridiomycota</taxon>
        <taxon>Chytridiomycota incertae sedis</taxon>
        <taxon>Chytridiomycetes</taxon>
        <taxon>Spizellomycetales</taxon>
        <taxon>Spizellomycetaceae</taxon>
        <taxon>Spizellomyces</taxon>
    </lineage>
</organism>
<sequence>MNIKCDWFYPVHTLCSRLSIITNRHTHTHTPQQRFAFVIAIYKTRFFLLYSCKKKYKSIPLPSFKCLKTREKKKKKENKRSYKTLYTEKKATLSTPPSTNTLKYKTDTLSHGYHRYHCSPGYRKTRYNDLAVVIVVFAVVTATPLLCTQRS</sequence>
<evidence type="ECO:0000313" key="3">
    <source>
        <dbReference type="Proteomes" id="UP000053201"/>
    </source>
</evidence>
<dbReference type="RefSeq" id="XP_016604367.1">
    <property type="nucleotide sequence ID" value="XM_016757697.1"/>
</dbReference>
<dbReference type="Proteomes" id="UP000053201">
    <property type="component" value="Unassembled WGS sequence"/>
</dbReference>
<dbReference type="VEuPathDB" id="FungiDB:SPPG_09525"/>
<keyword evidence="1" id="KW-0812">Transmembrane</keyword>
<reference evidence="2 3" key="1">
    <citation type="submission" date="2009-08" db="EMBL/GenBank/DDBJ databases">
        <title>The Genome Sequence of Spizellomyces punctatus strain DAOM BR117.</title>
        <authorList>
            <consortium name="The Broad Institute Genome Sequencing Platform"/>
            <person name="Russ C."/>
            <person name="Cuomo C."/>
            <person name="Shea T."/>
            <person name="Young S.K."/>
            <person name="Zeng Q."/>
            <person name="Koehrsen M."/>
            <person name="Haas B."/>
            <person name="Borodovsky M."/>
            <person name="Guigo R."/>
            <person name="Alvarado L."/>
            <person name="Berlin A."/>
            <person name="Bochicchio J."/>
            <person name="Borenstein D."/>
            <person name="Chapman S."/>
            <person name="Chen Z."/>
            <person name="Engels R."/>
            <person name="Freedman E."/>
            <person name="Gellesch M."/>
            <person name="Goldberg J."/>
            <person name="Griggs A."/>
            <person name="Gujja S."/>
            <person name="Heiman D."/>
            <person name="Hepburn T."/>
            <person name="Howarth C."/>
            <person name="Jen D."/>
            <person name="Larson L."/>
            <person name="Lewis B."/>
            <person name="Mehta T."/>
            <person name="Park D."/>
            <person name="Pearson M."/>
            <person name="Roberts A."/>
            <person name="Saif S."/>
            <person name="Shenoy N."/>
            <person name="Sisk P."/>
            <person name="Stolte C."/>
            <person name="Sykes S."/>
            <person name="Thomson T."/>
            <person name="Walk T."/>
            <person name="White J."/>
            <person name="Yandava C."/>
            <person name="Burger G."/>
            <person name="Gray M.W."/>
            <person name="Holland P.W.H."/>
            <person name="King N."/>
            <person name="Lang F.B.F."/>
            <person name="Roger A.J."/>
            <person name="Ruiz-Trillo I."/>
            <person name="Lander E."/>
            <person name="Nusbaum C."/>
        </authorList>
    </citation>
    <scope>NUCLEOTIDE SEQUENCE [LARGE SCALE GENOMIC DNA]</scope>
    <source>
        <strain evidence="2 3">DAOM BR117</strain>
    </source>
</reference>
<name>A0A0L0H5X9_SPIPD</name>
<dbReference type="GeneID" id="27692650"/>
<protein>
    <submittedName>
        <fullName evidence="2">Uncharacterized protein</fullName>
    </submittedName>
</protein>
<proteinExistence type="predicted"/>
<gene>
    <name evidence="2" type="ORF">SPPG_09525</name>
</gene>
<keyword evidence="1" id="KW-0472">Membrane</keyword>